<evidence type="ECO:0000313" key="2">
    <source>
        <dbReference type="EMBL" id="GKU95425.1"/>
    </source>
</evidence>
<proteinExistence type="predicted"/>
<sequence length="118" mass="13438">MKLIGHACYCLPSATKGPHLQETLFDYAIGVLHFELTAFFRRNYHSLNPALFGLVITRALLNFNNSSMMFLYFFFFGFSPGIRDFVPTTPDSISCGAPEWWVGLPVAAHTRFRTRNLI</sequence>
<evidence type="ECO:0000313" key="3">
    <source>
        <dbReference type="Proteomes" id="UP001054252"/>
    </source>
</evidence>
<protein>
    <submittedName>
        <fullName evidence="2">Uncharacterized protein</fullName>
    </submittedName>
</protein>
<keyword evidence="1" id="KW-0812">Transmembrane</keyword>
<organism evidence="2 3">
    <name type="scientific">Rubroshorea leprosula</name>
    <dbReference type="NCBI Taxonomy" id="152421"/>
    <lineage>
        <taxon>Eukaryota</taxon>
        <taxon>Viridiplantae</taxon>
        <taxon>Streptophyta</taxon>
        <taxon>Embryophyta</taxon>
        <taxon>Tracheophyta</taxon>
        <taxon>Spermatophyta</taxon>
        <taxon>Magnoliopsida</taxon>
        <taxon>eudicotyledons</taxon>
        <taxon>Gunneridae</taxon>
        <taxon>Pentapetalae</taxon>
        <taxon>rosids</taxon>
        <taxon>malvids</taxon>
        <taxon>Malvales</taxon>
        <taxon>Dipterocarpaceae</taxon>
        <taxon>Rubroshorea</taxon>
    </lineage>
</organism>
<keyword evidence="1" id="KW-1133">Transmembrane helix</keyword>
<dbReference type="AlphaFoldDB" id="A0AAV5IDS4"/>
<gene>
    <name evidence="2" type="ORF">SLEP1_g8790</name>
</gene>
<comment type="caution">
    <text evidence="2">The sequence shown here is derived from an EMBL/GenBank/DDBJ whole genome shotgun (WGS) entry which is preliminary data.</text>
</comment>
<name>A0AAV5IDS4_9ROSI</name>
<dbReference type="Proteomes" id="UP001054252">
    <property type="component" value="Unassembled WGS sequence"/>
</dbReference>
<evidence type="ECO:0000256" key="1">
    <source>
        <dbReference type="SAM" id="Phobius"/>
    </source>
</evidence>
<keyword evidence="1" id="KW-0472">Membrane</keyword>
<accession>A0AAV5IDS4</accession>
<reference evidence="2 3" key="1">
    <citation type="journal article" date="2021" name="Commun. Biol.">
        <title>The genome of Shorea leprosula (Dipterocarpaceae) highlights the ecological relevance of drought in aseasonal tropical rainforests.</title>
        <authorList>
            <person name="Ng K.K.S."/>
            <person name="Kobayashi M.J."/>
            <person name="Fawcett J.A."/>
            <person name="Hatakeyama M."/>
            <person name="Paape T."/>
            <person name="Ng C.H."/>
            <person name="Ang C.C."/>
            <person name="Tnah L.H."/>
            <person name="Lee C.T."/>
            <person name="Nishiyama T."/>
            <person name="Sese J."/>
            <person name="O'Brien M.J."/>
            <person name="Copetti D."/>
            <person name="Mohd Noor M.I."/>
            <person name="Ong R.C."/>
            <person name="Putra M."/>
            <person name="Sireger I.Z."/>
            <person name="Indrioko S."/>
            <person name="Kosugi Y."/>
            <person name="Izuno A."/>
            <person name="Isagi Y."/>
            <person name="Lee S.L."/>
            <person name="Shimizu K.K."/>
        </authorList>
    </citation>
    <scope>NUCLEOTIDE SEQUENCE [LARGE SCALE GENOMIC DNA]</scope>
    <source>
        <strain evidence="2">214</strain>
    </source>
</reference>
<feature type="transmembrane region" description="Helical" evidence="1">
    <location>
        <begin position="50"/>
        <end position="75"/>
    </location>
</feature>
<keyword evidence="3" id="KW-1185">Reference proteome</keyword>
<dbReference type="EMBL" id="BPVZ01000009">
    <property type="protein sequence ID" value="GKU95425.1"/>
    <property type="molecule type" value="Genomic_DNA"/>
</dbReference>